<dbReference type="EMBL" id="WWBZ02000022">
    <property type="protein sequence ID" value="KAF4307661.1"/>
    <property type="molecule type" value="Genomic_DNA"/>
</dbReference>
<evidence type="ECO:0000313" key="3">
    <source>
        <dbReference type="EMBL" id="KAF4307661.1"/>
    </source>
</evidence>
<dbReference type="InterPro" id="IPR027417">
    <property type="entry name" value="P-loop_NTPase"/>
</dbReference>
<dbReference type="InterPro" id="IPR054289">
    <property type="entry name" value="DUF7025"/>
</dbReference>
<dbReference type="Gene3D" id="3.40.50.300">
    <property type="entry name" value="P-loop containing nucleotide triphosphate hydrolases"/>
    <property type="match status" value="1"/>
</dbReference>
<dbReference type="CDD" id="cd19481">
    <property type="entry name" value="RecA-like_protease"/>
    <property type="match status" value="1"/>
</dbReference>
<dbReference type="GO" id="GO:0005524">
    <property type="term" value="F:ATP binding"/>
    <property type="evidence" value="ECO:0007669"/>
    <property type="project" value="InterPro"/>
</dbReference>
<dbReference type="SMART" id="SM00382">
    <property type="entry name" value="AAA"/>
    <property type="match status" value="1"/>
</dbReference>
<dbReference type="OrthoDB" id="10042665at2759"/>
<feature type="region of interest" description="Disordered" evidence="1">
    <location>
        <begin position="35"/>
        <end position="104"/>
    </location>
</feature>
<evidence type="ECO:0000259" key="2">
    <source>
        <dbReference type="SMART" id="SM00382"/>
    </source>
</evidence>
<protein>
    <recommendedName>
        <fullName evidence="2">AAA+ ATPase domain-containing protein</fullName>
    </recommendedName>
</protein>
<feature type="compositionally biased region" description="Basic and acidic residues" evidence="1">
    <location>
        <begin position="35"/>
        <end position="102"/>
    </location>
</feature>
<keyword evidence="4" id="KW-1185">Reference proteome</keyword>
<sequence length="808" mass="92622">MADGPVEEEPALAQQRISELERRYISLLEARIAELEDKVAQDSKPKGSEDEAKKTKPTKDSPNGDKNTDKDEKEKSEPSKEDGKSTNEDGKAIDGDEKDPPKRYNIVVNKWDDDKLERYDVSVDLADSSRSEKPKGSDRAFTFRKVQTTNSNTIDYSEAIIESKDLQELLGKIMRPVDGYDMWDELQSPFQTLIQCWPEAEAEAGKDDDDNFKQARKDLKELMKIISTSSGVPELDKYFRERSQLIEDKRITHEALGTLFKRGSLVLSRPFLGTEQLFFVQSCPTSFDLDDKEDFVVTCYAFDWNGSRFTRVPFRLTIPYFEDKKDIIELPFFPLKYYVEKDKSPEESLESLKKRLIKRGRFYQELCTAPRGKQMFLYDGPAYHQKKSGIFRDEGSVAGSSWDDGDNSLMSSSDDADGPGYSSFARSEVRGTVMVDFRSYFAYQTESAPLLGDLHRWQGVVECDCPDCRKSEARMAIYRWDWERPKVPDVFSEEQYLCCPPRVLGYSMDQKRWMQLHVSHFHRWEQTDEQIQIFKKKLQLNKDHKELIEKSVRAHESGKGRNSQTSKGINDFAEGKGKGLVILLYGVPGVGKTLTAESVAILARKPLFAVGVSDIGIEGQAVESNLQKVFDLASLWEAVLLFDEADVFLESRGRSGDTDLKRNTMVSVLLRVLEYYEGILILTTNRMRTFDIAVQSRIHLAIKYDDLSEKQRFKIFMSFIDQLQEKGLVEDMPNIKKWVDEDGKRFSFNGRQIRNVVSTAMGLARAEDLTLPKLQRGHLSKVARQTESFQKELAAQETIYRAHQIDRP</sequence>
<evidence type="ECO:0000313" key="4">
    <source>
        <dbReference type="Proteomes" id="UP000572817"/>
    </source>
</evidence>
<dbReference type="SUPFAM" id="SSF52540">
    <property type="entry name" value="P-loop containing nucleoside triphosphate hydrolases"/>
    <property type="match status" value="1"/>
</dbReference>
<dbReference type="GO" id="GO:0016887">
    <property type="term" value="F:ATP hydrolysis activity"/>
    <property type="evidence" value="ECO:0007669"/>
    <property type="project" value="InterPro"/>
</dbReference>
<dbReference type="Pfam" id="PF22942">
    <property type="entry name" value="DUF7025"/>
    <property type="match status" value="1"/>
</dbReference>
<reference evidence="3" key="1">
    <citation type="submission" date="2020-04" db="EMBL/GenBank/DDBJ databases">
        <title>Genome Assembly and Annotation of Botryosphaeria dothidea sdau 11-99, a Latent Pathogen of Apple Fruit Ring Rot in China.</title>
        <authorList>
            <person name="Yu C."/>
            <person name="Diao Y."/>
            <person name="Lu Q."/>
            <person name="Zhao J."/>
            <person name="Cui S."/>
            <person name="Peng C."/>
            <person name="He B."/>
            <person name="Liu H."/>
        </authorList>
    </citation>
    <scope>NUCLEOTIDE SEQUENCE [LARGE SCALE GENOMIC DNA]</scope>
    <source>
        <strain evidence="3">Sdau11-99</strain>
    </source>
</reference>
<feature type="domain" description="AAA+ ATPase" evidence="2">
    <location>
        <begin position="578"/>
        <end position="706"/>
    </location>
</feature>
<gene>
    <name evidence="3" type="ORF">GTA08_BOTSDO04419</name>
</gene>
<proteinExistence type="predicted"/>
<dbReference type="PANTHER" id="PTHR46411">
    <property type="entry name" value="FAMILY ATPASE, PUTATIVE-RELATED"/>
    <property type="match status" value="1"/>
</dbReference>
<dbReference type="InterPro" id="IPR056599">
    <property type="entry name" value="AAA_lid_fung"/>
</dbReference>
<organism evidence="3 4">
    <name type="scientific">Botryosphaeria dothidea</name>
    <dbReference type="NCBI Taxonomy" id="55169"/>
    <lineage>
        <taxon>Eukaryota</taxon>
        <taxon>Fungi</taxon>
        <taxon>Dikarya</taxon>
        <taxon>Ascomycota</taxon>
        <taxon>Pezizomycotina</taxon>
        <taxon>Dothideomycetes</taxon>
        <taxon>Dothideomycetes incertae sedis</taxon>
        <taxon>Botryosphaeriales</taxon>
        <taxon>Botryosphaeriaceae</taxon>
        <taxon>Botryosphaeria</taxon>
    </lineage>
</organism>
<dbReference type="AlphaFoldDB" id="A0A8H4N6G0"/>
<dbReference type="InterPro" id="IPR003959">
    <property type="entry name" value="ATPase_AAA_core"/>
</dbReference>
<dbReference type="PANTHER" id="PTHR46411:SF2">
    <property type="entry name" value="AAA+ ATPASE DOMAIN-CONTAINING PROTEIN"/>
    <property type="match status" value="1"/>
</dbReference>
<dbReference type="Pfam" id="PF00004">
    <property type="entry name" value="AAA"/>
    <property type="match status" value="1"/>
</dbReference>
<dbReference type="Proteomes" id="UP000572817">
    <property type="component" value="Unassembled WGS sequence"/>
</dbReference>
<accession>A0A8H4N6G0</accession>
<dbReference type="InterPro" id="IPR003593">
    <property type="entry name" value="AAA+_ATPase"/>
</dbReference>
<dbReference type="Pfam" id="PF23232">
    <property type="entry name" value="AAA_lid_13"/>
    <property type="match status" value="1"/>
</dbReference>
<comment type="caution">
    <text evidence="3">The sequence shown here is derived from an EMBL/GenBank/DDBJ whole genome shotgun (WGS) entry which is preliminary data.</text>
</comment>
<evidence type="ECO:0000256" key="1">
    <source>
        <dbReference type="SAM" id="MobiDB-lite"/>
    </source>
</evidence>
<name>A0A8H4N6G0_9PEZI</name>